<dbReference type="Gene3D" id="1.10.3570.10">
    <property type="entry name" value="Rhabdovirus nucleocapsid protein like domain"/>
    <property type="match status" value="1"/>
</dbReference>
<evidence type="ECO:0000313" key="15">
    <source>
        <dbReference type="Proteomes" id="UP000105986"/>
    </source>
</evidence>
<name>A0A0R6BY30_9RHAB</name>
<evidence type="ECO:0000259" key="13">
    <source>
        <dbReference type="Pfam" id="PF00945"/>
    </source>
</evidence>
<evidence type="ECO:0000256" key="7">
    <source>
        <dbReference type="ARBA" id="ARBA00022884"/>
    </source>
</evidence>
<evidence type="ECO:0000256" key="8">
    <source>
        <dbReference type="ARBA" id="ARBA00023086"/>
    </source>
</evidence>
<keyword evidence="10" id="KW-0687">Ribonucleoprotein</keyword>
<dbReference type="OrthoDB" id="22890at10239"/>
<dbReference type="GO" id="GO:0019029">
    <property type="term" value="C:helical viral capsid"/>
    <property type="evidence" value="ECO:0007669"/>
    <property type="project" value="UniProtKB-KW"/>
</dbReference>
<dbReference type="GO" id="GO:0003723">
    <property type="term" value="F:RNA binding"/>
    <property type="evidence" value="ECO:0007669"/>
    <property type="project" value="UniProtKB-KW"/>
</dbReference>
<keyword evidence="5" id="KW-0167">Capsid protein</keyword>
<dbReference type="InterPro" id="IPR000448">
    <property type="entry name" value="Rhabdo_ncapsid"/>
</dbReference>
<dbReference type="InterPro" id="IPR023330">
    <property type="entry name" value="Rhabdovirus_ncapsid_N"/>
</dbReference>
<evidence type="ECO:0000256" key="2">
    <source>
        <dbReference type="ARBA" id="ARBA00004328"/>
    </source>
</evidence>
<evidence type="ECO:0000256" key="5">
    <source>
        <dbReference type="ARBA" id="ARBA00022561"/>
    </source>
</evidence>
<protein>
    <recommendedName>
        <fullName evidence="3">Nucleoprotein</fullName>
    </recommendedName>
    <alternativeName>
        <fullName evidence="11">Nucleocapsid protein</fullName>
    </alternativeName>
</protein>
<keyword evidence="8 14" id="KW-0543">Viral nucleoprotein</keyword>
<feature type="region of interest" description="Disordered" evidence="12">
    <location>
        <begin position="428"/>
        <end position="447"/>
    </location>
</feature>
<dbReference type="EMBL" id="KJ830812">
    <property type="protein sequence ID" value="AJR16764.1"/>
    <property type="molecule type" value="Viral_cRNA"/>
</dbReference>
<dbReference type="GO" id="GO:0019013">
    <property type="term" value="C:viral nucleocapsid"/>
    <property type="evidence" value="ECO:0007669"/>
    <property type="project" value="UniProtKB-KW"/>
</dbReference>
<accession>A0A0R6BY30</accession>
<evidence type="ECO:0000256" key="1">
    <source>
        <dbReference type="ARBA" id="ARBA00004192"/>
    </source>
</evidence>
<dbReference type="SUPFAM" id="SSF140809">
    <property type="entry name" value="Rhabdovirus nucleoprotein-like"/>
    <property type="match status" value="1"/>
</dbReference>
<proteinExistence type="predicted"/>
<keyword evidence="6" id="KW-0946">Virion</keyword>
<keyword evidence="4" id="KW-1139">Helical capsid protein</keyword>
<keyword evidence="15" id="KW-1185">Reference proteome</keyword>
<dbReference type="GeneID" id="41700462"/>
<evidence type="ECO:0000256" key="6">
    <source>
        <dbReference type="ARBA" id="ARBA00022844"/>
    </source>
</evidence>
<dbReference type="InterPro" id="IPR023331">
    <property type="entry name" value="Rhabdovirus_ncapsid_C"/>
</dbReference>
<dbReference type="KEGG" id="vg:41700462"/>
<evidence type="ECO:0000256" key="12">
    <source>
        <dbReference type="SAM" id="MobiDB-lite"/>
    </source>
</evidence>
<feature type="domain" description="Rhabdovirus nucleocapsid" evidence="13">
    <location>
        <begin position="85"/>
        <end position="361"/>
    </location>
</feature>
<dbReference type="InterPro" id="IPR035961">
    <property type="entry name" value="Rhabdovirus_nucleoprotein-like"/>
</dbReference>
<evidence type="ECO:0000256" key="3">
    <source>
        <dbReference type="ARBA" id="ARBA00014389"/>
    </source>
</evidence>
<reference evidence="14 15" key="1">
    <citation type="journal article" date="2015" name="Virol. J.">
        <title>Zahedan rhabdovirus, a novel virus detected in ticks from Iran.</title>
        <authorList>
            <person name="Dilcher M."/>
            <person name="Faye O."/>
            <person name="Faye O."/>
            <person name="Weber F."/>
            <person name="Koch A."/>
            <person name="Sadegh C."/>
            <person name="Weidmann M."/>
            <person name="Sall A.A."/>
        </authorList>
    </citation>
    <scope>NUCLEOTIDE SEQUENCE [LARGE SCALE GENOMIC DNA]</scope>
    <source>
        <strain evidence="14">Ar Teh 157764</strain>
    </source>
</reference>
<dbReference type="GO" id="GO:0030430">
    <property type="term" value="C:host cell cytoplasm"/>
    <property type="evidence" value="ECO:0007669"/>
    <property type="project" value="UniProtKB-SubCell"/>
</dbReference>
<dbReference type="GO" id="GO:1990904">
    <property type="term" value="C:ribonucleoprotein complex"/>
    <property type="evidence" value="ECO:0007669"/>
    <property type="project" value="UniProtKB-KW"/>
</dbReference>
<sequence length="447" mass="50467">MVRVTPIDPAKRNVAVFSHDTTSGQPVVYPSVWGNLEGHPKPRVHVFDKTAVQAYTLLMQDFRQHQWKDPVICTFMCQVIREWPEVFQVRCTEAWTSYQRVIGNAGEDISPLNILDVHNLQNPPDDPEAMESTRERRLSLFYAILCIYRKSLGREITPQYRERINGILHTYFVTPTVGMNRDDINLVAEFTVTSSLTEGYKKIIAAIDMFFFKYPTAPRSGMRVATMPSRYRGCTVLNAVGQIARRLGIPATHMGVYILTEQAADEYFQVFAEGHGADDIRGYFPYQTDLELTTKSPYSMSANPNLHFTLHAAGYFMGVPRSAMARLPKELMSEEDMIKNAAGLAVTLIKNSKLSMRMTVDGVEVADQFHARQAALLQGGNEIPAAGAHAAIRTGIHEIRATRIIEYIEENDGVDEDDKPALREHMERNGNLPEGTIGHHLRNHFRQ</sequence>
<gene>
    <name evidence="14" type="primary">N</name>
</gene>
<keyword evidence="9" id="KW-1035">Host cytoplasm</keyword>
<dbReference type="Gene3D" id="1.10.3610.10">
    <property type="entry name" value="Nucleoprotein"/>
    <property type="match status" value="1"/>
</dbReference>
<organism evidence="14 15">
    <name type="scientific">Zahedan rhabdovirus</name>
    <dbReference type="NCBI Taxonomy" id="1620507"/>
    <lineage>
        <taxon>Viruses</taxon>
        <taxon>Riboviria</taxon>
        <taxon>Orthornavirae</taxon>
        <taxon>Negarnaviricota</taxon>
        <taxon>Haploviricotina</taxon>
        <taxon>Monjiviricetes</taxon>
        <taxon>Mononegavirales</taxon>
        <taxon>Rhabdoviridae</taxon>
        <taxon>Alpharhabdovirinae</taxon>
        <taxon>Zarhavirus</taxon>
        <taxon>Zarhavirus zahedan</taxon>
    </lineage>
</organism>
<evidence type="ECO:0000256" key="10">
    <source>
        <dbReference type="ARBA" id="ARBA00023274"/>
    </source>
</evidence>
<evidence type="ECO:0000256" key="4">
    <source>
        <dbReference type="ARBA" id="ARBA00022497"/>
    </source>
</evidence>
<comment type="subcellular location">
    <subcellularLocation>
        <location evidence="1">Host cytoplasm</location>
    </subcellularLocation>
    <subcellularLocation>
        <location evidence="2">Virion</location>
    </subcellularLocation>
</comment>
<keyword evidence="7" id="KW-0694">RNA-binding</keyword>
<evidence type="ECO:0000313" key="14">
    <source>
        <dbReference type="EMBL" id="AJR16764.1"/>
    </source>
</evidence>
<dbReference type="Proteomes" id="UP000105986">
    <property type="component" value="Segment"/>
</dbReference>
<dbReference type="RefSeq" id="YP_009552801.1">
    <property type="nucleotide sequence ID" value="NC_040664.1"/>
</dbReference>
<evidence type="ECO:0000256" key="9">
    <source>
        <dbReference type="ARBA" id="ARBA00023200"/>
    </source>
</evidence>
<dbReference type="Pfam" id="PF00945">
    <property type="entry name" value="Rhabdo_ncap"/>
    <property type="match status" value="1"/>
</dbReference>
<evidence type="ECO:0000256" key="11">
    <source>
        <dbReference type="ARBA" id="ARBA00033344"/>
    </source>
</evidence>